<dbReference type="Gene3D" id="2.60.40.1120">
    <property type="entry name" value="Carboxypeptidase-like, regulatory domain"/>
    <property type="match status" value="1"/>
</dbReference>
<keyword evidence="7 8" id="KW-0998">Cell outer membrane</keyword>
<evidence type="ECO:0000259" key="11">
    <source>
        <dbReference type="Pfam" id="PF00593"/>
    </source>
</evidence>
<dbReference type="NCBIfam" id="TIGR04056">
    <property type="entry name" value="OMP_RagA_SusC"/>
    <property type="match status" value="1"/>
</dbReference>
<evidence type="ECO:0000259" key="12">
    <source>
        <dbReference type="Pfam" id="PF07715"/>
    </source>
</evidence>
<evidence type="ECO:0000256" key="6">
    <source>
        <dbReference type="ARBA" id="ARBA00023136"/>
    </source>
</evidence>
<feature type="domain" description="TonB-dependent receptor-like beta-barrel" evidence="11">
    <location>
        <begin position="390"/>
        <end position="971"/>
    </location>
</feature>
<evidence type="ECO:0000256" key="2">
    <source>
        <dbReference type="ARBA" id="ARBA00022448"/>
    </source>
</evidence>
<keyword evidence="14" id="KW-1185">Reference proteome</keyword>
<dbReference type="PROSITE" id="PS52016">
    <property type="entry name" value="TONB_DEPENDENT_REC_3"/>
    <property type="match status" value="1"/>
</dbReference>
<accession>A0A926F6U0</accession>
<keyword evidence="13" id="KW-0675">Receptor</keyword>
<dbReference type="RefSeq" id="WP_262434108.1">
    <property type="nucleotide sequence ID" value="NZ_JACRTF010000001.1"/>
</dbReference>
<dbReference type="NCBIfam" id="TIGR04057">
    <property type="entry name" value="SusC_RagA_signa"/>
    <property type="match status" value="1"/>
</dbReference>
<dbReference type="Gene3D" id="2.170.130.10">
    <property type="entry name" value="TonB-dependent receptor, plug domain"/>
    <property type="match status" value="1"/>
</dbReference>
<name>A0A926F6U0_9BACT</name>
<organism evidence="13 14">
    <name type="scientific">Jilunia laotingensis</name>
    <dbReference type="NCBI Taxonomy" id="2763675"/>
    <lineage>
        <taxon>Bacteria</taxon>
        <taxon>Pseudomonadati</taxon>
        <taxon>Bacteroidota</taxon>
        <taxon>Bacteroidia</taxon>
        <taxon>Bacteroidales</taxon>
        <taxon>Bacteroidaceae</taxon>
        <taxon>Jilunia</taxon>
    </lineage>
</organism>
<evidence type="ECO:0000256" key="3">
    <source>
        <dbReference type="ARBA" id="ARBA00022452"/>
    </source>
</evidence>
<evidence type="ECO:0000256" key="10">
    <source>
        <dbReference type="SAM" id="SignalP"/>
    </source>
</evidence>
<dbReference type="InterPro" id="IPR012910">
    <property type="entry name" value="Plug_dom"/>
</dbReference>
<proteinExistence type="inferred from homology"/>
<keyword evidence="2 8" id="KW-0813">Transport</keyword>
<keyword evidence="6 8" id="KW-0472">Membrane</keyword>
<dbReference type="EMBL" id="JACRTF010000001">
    <property type="protein sequence ID" value="MBC8592945.1"/>
    <property type="molecule type" value="Genomic_DNA"/>
</dbReference>
<evidence type="ECO:0000256" key="9">
    <source>
        <dbReference type="RuleBase" id="RU003357"/>
    </source>
</evidence>
<dbReference type="Pfam" id="PF00593">
    <property type="entry name" value="TonB_dep_Rec_b-barrel"/>
    <property type="match status" value="1"/>
</dbReference>
<dbReference type="SUPFAM" id="SSF49464">
    <property type="entry name" value="Carboxypeptidase regulatory domain-like"/>
    <property type="match status" value="1"/>
</dbReference>
<dbReference type="Gene3D" id="2.40.170.20">
    <property type="entry name" value="TonB-dependent receptor, beta-barrel domain"/>
    <property type="match status" value="1"/>
</dbReference>
<evidence type="ECO:0000256" key="5">
    <source>
        <dbReference type="ARBA" id="ARBA00023077"/>
    </source>
</evidence>
<dbReference type="InterPro" id="IPR036942">
    <property type="entry name" value="Beta-barrel_TonB_sf"/>
</dbReference>
<keyword evidence="5 9" id="KW-0798">TonB box</keyword>
<feature type="chain" id="PRO_5037987166" evidence="10">
    <location>
        <begin position="20"/>
        <end position="1015"/>
    </location>
</feature>
<evidence type="ECO:0000256" key="8">
    <source>
        <dbReference type="PROSITE-ProRule" id="PRU01360"/>
    </source>
</evidence>
<dbReference type="InterPro" id="IPR000531">
    <property type="entry name" value="Beta-barrel_TonB"/>
</dbReference>
<evidence type="ECO:0000256" key="7">
    <source>
        <dbReference type="ARBA" id="ARBA00023237"/>
    </source>
</evidence>
<sequence>MKKFLLSILLSLFVTCVFAQGGMKIKGHVVDKETREPLIGVTVVLQSSTSVGTVTDMDGAFEITVPDSNESLKISSIGYKTVTVRVEQNLMVELLPDTEVLDEVVVVGYGTMKKSDLTGSVTSIKSEDLNAIVAPNIQSSMAGRAAGVQVISSGSVDGDVKVRVRGIGTINNSDPLYVVDGFPTSDISYLASTDIASMEILKDASATAIYGSRGANGVILITTNKGADKPTKVNVNIYGGISQITKTLDVLDAPTYAKARLEAYEGMAMDESERTILNYAIESNQKGTDWQKEVLRTGTVQNYNVNVVGGSEKVKYNLSTTYNSNEGVLKNAFVDKFFVRLNTEYKLSKAVQFGSDISFVDIQSSMSDLSNMYAATLMLAARSAPVSPVYDQFGNWQSNMSRDSNPVRKSEHAKYDKYGRRHFVGNFFLNADIWKGLSFKSTFGVDYSYRKQNNYVPTYNVSPQEAITTSQLTEYRNNNLDWVWSNVLTYNFTLANMHRFTAMVGTEATYNSFDGIEAVAFDVSENEDMRYISAAKSNNYKANSSQGSSSIFSTFLRLNYSLKDRYLLTATVRSDVSSRFAKENRRGIFPSVALGWNIKEEGFMKDVNAVSQLKLRAGWGTVGNQSSTGIGDYLSTISNGKKYVLGGQVVEGRIPEYLSNPQLKWEVAEQYNVGVDFGLWNNKLAFVLDYFVKDTKDMIVRSPIPDYMGALAPVANVGSMRNKGFEITVNHNNEIGQVKYNVGLNLSFIDNEVTSLGLSTPIYKTLFDRLPSTSKTEVGHPLASYWGYQTDGVFHTKEELDSYTHTNADGTVSKIQPTAELGDVKYVDRNGDGEINEKDQTYLGNYIPTFTGGFNLGLEYKNFTFSLFADFCYGNEIANMNLFHLNSPLMGANILQSYYDDRWTPETPQNNQPRLTASTQSGQNTLFSDRYIEDGSYLRIRNVQLGYNFPKSMLKNIHFDALRIYVSVDNLFTFTKYSGYTPEISDQWGDPLTAGSDVGASPLPRTMTVGLNLTF</sequence>
<dbReference type="InterPro" id="IPR037066">
    <property type="entry name" value="Plug_dom_sf"/>
</dbReference>
<keyword evidence="4 8" id="KW-0812">Transmembrane</keyword>
<feature type="domain" description="TonB-dependent receptor plug" evidence="12">
    <location>
        <begin position="114"/>
        <end position="218"/>
    </location>
</feature>
<reference evidence="13" key="1">
    <citation type="submission" date="2020-08" db="EMBL/GenBank/DDBJ databases">
        <title>Genome public.</title>
        <authorList>
            <person name="Liu C."/>
            <person name="Sun Q."/>
        </authorList>
    </citation>
    <scope>NUCLEOTIDE SEQUENCE</scope>
    <source>
        <strain evidence="13">N12</strain>
    </source>
</reference>
<protein>
    <submittedName>
        <fullName evidence="13">TonB-dependent receptor</fullName>
    </submittedName>
</protein>
<dbReference type="InterPro" id="IPR008969">
    <property type="entry name" value="CarboxyPept-like_regulatory"/>
</dbReference>
<comment type="caution">
    <text evidence="13">The sequence shown here is derived from an EMBL/GenBank/DDBJ whole genome shotgun (WGS) entry which is preliminary data.</text>
</comment>
<gene>
    <name evidence="13" type="ORF">H8744_06685</name>
</gene>
<evidence type="ECO:0000313" key="14">
    <source>
        <dbReference type="Proteomes" id="UP000651085"/>
    </source>
</evidence>
<evidence type="ECO:0000313" key="13">
    <source>
        <dbReference type="EMBL" id="MBC8592945.1"/>
    </source>
</evidence>
<dbReference type="SUPFAM" id="SSF56935">
    <property type="entry name" value="Porins"/>
    <property type="match status" value="1"/>
</dbReference>
<dbReference type="Pfam" id="PF07715">
    <property type="entry name" value="Plug"/>
    <property type="match status" value="1"/>
</dbReference>
<keyword evidence="3 8" id="KW-1134">Transmembrane beta strand</keyword>
<dbReference type="AlphaFoldDB" id="A0A926F6U0"/>
<dbReference type="GO" id="GO:0009279">
    <property type="term" value="C:cell outer membrane"/>
    <property type="evidence" value="ECO:0007669"/>
    <property type="project" value="UniProtKB-SubCell"/>
</dbReference>
<dbReference type="InterPro" id="IPR023996">
    <property type="entry name" value="TonB-dep_OMP_SusC/RagA"/>
</dbReference>
<dbReference type="InterPro" id="IPR023997">
    <property type="entry name" value="TonB-dep_OMP_SusC/RagA_CS"/>
</dbReference>
<comment type="similarity">
    <text evidence="8 9">Belongs to the TonB-dependent receptor family.</text>
</comment>
<evidence type="ECO:0000256" key="4">
    <source>
        <dbReference type="ARBA" id="ARBA00022692"/>
    </source>
</evidence>
<feature type="signal peptide" evidence="10">
    <location>
        <begin position="1"/>
        <end position="19"/>
    </location>
</feature>
<dbReference type="Pfam" id="PF13715">
    <property type="entry name" value="CarbopepD_reg_2"/>
    <property type="match status" value="1"/>
</dbReference>
<comment type="subcellular location">
    <subcellularLocation>
        <location evidence="1 8">Cell outer membrane</location>
        <topology evidence="1 8">Multi-pass membrane protein</topology>
    </subcellularLocation>
</comment>
<dbReference type="Proteomes" id="UP000651085">
    <property type="component" value="Unassembled WGS sequence"/>
</dbReference>
<evidence type="ECO:0000256" key="1">
    <source>
        <dbReference type="ARBA" id="ARBA00004571"/>
    </source>
</evidence>
<dbReference type="InterPro" id="IPR039426">
    <property type="entry name" value="TonB-dep_rcpt-like"/>
</dbReference>
<keyword evidence="10" id="KW-0732">Signal</keyword>